<keyword evidence="6" id="KW-0862">Zinc</keyword>
<keyword evidence="5 8" id="KW-0863">Zinc-finger</keyword>
<dbReference type="Gene3D" id="3.30.40.10">
    <property type="entry name" value="Zinc/RING finger domain, C3HC4 (zinc finger)"/>
    <property type="match status" value="1"/>
</dbReference>
<comment type="caution">
    <text evidence="13">The sequence shown here is derived from an EMBL/GenBank/DDBJ whole genome shotgun (WGS) entry which is preliminary data.</text>
</comment>
<feature type="domain" description="FYVE-type" evidence="12">
    <location>
        <begin position="574"/>
        <end position="634"/>
    </location>
</feature>
<dbReference type="SUPFAM" id="SSF50729">
    <property type="entry name" value="PH domain-like"/>
    <property type="match status" value="1"/>
</dbReference>
<proteinExistence type="predicted"/>
<protein>
    <submittedName>
        <fullName evidence="13">Faciogenital dysplasia protein</fullName>
    </submittedName>
</protein>
<dbReference type="CDD" id="cd00065">
    <property type="entry name" value="FYVE_like_SF"/>
    <property type="match status" value="1"/>
</dbReference>
<evidence type="ECO:0000256" key="6">
    <source>
        <dbReference type="ARBA" id="ARBA00022833"/>
    </source>
</evidence>
<dbReference type="EMBL" id="JAOAOG010000315">
    <property type="protein sequence ID" value="KAJ6230071.1"/>
    <property type="molecule type" value="Genomic_DNA"/>
</dbReference>
<feature type="compositionally biased region" description="Basic and acidic residues" evidence="9">
    <location>
        <begin position="784"/>
        <end position="798"/>
    </location>
</feature>
<dbReference type="InterPro" id="IPR011011">
    <property type="entry name" value="Znf_FYVE_PHD"/>
</dbReference>
<evidence type="ECO:0000259" key="11">
    <source>
        <dbReference type="PROSITE" id="PS50010"/>
    </source>
</evidence>
<evidence type="ECO:0000256" key="4">
    <source>
        <dbReference type="ARBA" id="ARBA00022723"/>
    </source>
</evidence>
<dbReference type="PANTHER" id="PTHR12673">
    <property type="entry name" value="FACIOGENITAL DYSPLASIA PROTEIN"/>
    <property type="match status" value="1"/>
</dbReference>
<gene>
    <name evidence="13" type="ORF">M0813_07296</name>
</gene>
<dbReference type="SMART" id="SM00325">
    <property type="entry name" value="RhoGEF"/>
    <property type="match status" value="1"/>
</dbReference>
<sequence>MIEDPQNKKDYKIVIEDGKIKKYRRKKTISSETIIIIDKNGNKKRVRKKKKLSPTTENAKEDKERKNMEKESKNENENENEKEKEKEKEKENQDPKQKRDYKIVIKDGKIKKYRRKKTISSETIIIIDKNGNKKRVRKKKKLSPTTEIAKEEKENTTILKTKNSGELKKRPLTLEKKSRLLSESQELTALEMKEQAEFSTKIESRFELAIKNTGNTENKAKSELANESDPNTPIRDSIVQEILSSERIYVSNLEILIGKWKVELVERAKSPKEMVIPQRIIDKIFGNLNEIYQINQIFLHKLEKKILNWKEQSTIGDFFLELIPFFKLYSTYFRGYSESNEILLQSLKNPTFKNWASEKKRANNNLGLQSFLILPIQRLPRYELFLKSLRKNCPWNHPDFTNLQTAWEAIIKVNQHINEEIQNMENQQKMLQIQRRFNSNRLKDLIAPHRYYICTGPLTKVSRNKFLKRQFFLFTDLLLYGTGNAGFYQLHRRMNLLHMKIQNISDTEKLQNAFIIHGKQKSFTVFAATPKEKDNWLQHLQNAIKEWRRKNQTLKISNRFDDHSPDLAPVLDSNNKKKNCSICLKKFTTFRRKHNCNKCGNLICGACSNKKLLLKYISEDNLVRVCNNCYYDYFQEQQKRIQKQNEENGNEEYYQNGEFEQKKKVQNIQKLSSFSIHYPKKLKHFNTDKWSLNKKQMKVDMRSQSESNIIHLNDKKVIDGFVYVELEENKTINLIQSGNSNEHLNIEDQNKIENKQIEQEESILSESENESINENGDGNIDEATGEKDDRDELKDKETETMKKIRDRITKITSEFIQSSENQLIIRKRKRKKRKRSRKRVDLQILF</sequence>
<dbReference type="SUPFAM" id="SSF48065">
    <property type="entry name" value="DBL homology domain (DH-domain)"/>
    <property type="match status" value="1"/>
</dbReference>
<evidence type="ECO:0000256" key="9">
    <source>
        <dbReference type="SAM" id="MobiDB-lite"/>
    </source>
</evidence>
<keyword evidence="7" id="KW-0206">Cytoskeleton</keyword>
<feature type="compositionally biased region" description="Low complexity" evidence="9">
    <location>
        <begin position="30"/>
        <end position="39"/>
    </location>
</feature>
<feature type="region of interest" description="Disordered" evidence="9">
    <location>
        <begin position="30"/>
        <end position="102"/>
    </location>
</feature>
<keyword evidence="4" id="KW-0479">Metal-binding</keyword>
<dbReference type="Proteomes" id="UP001150062">
    <property type="component" value="Unassembled WGS sequence"/>
</dbReference>
<evidence type="ECO:0000256" key="7">
    <source>
        <dbReference type="ARBA" id="ARBA00023212"/>
    </source>
</evidence>
<feature type="region of interest" description="Disordered" evidence="9">
    <location>
        <begin position="761"/>
        <end position="798"/>
    </location>
</feature>
<dbReference type="InterPro" id="IPR001849">
    <property type="entry name" value="PH_domain"/>
</dbReference>
<evidence type="ECO:0000256" key="5">
    <source>
        <dbReference type="ARBA" id="ARBA00022771"/>
    </source>
</evidence>
<dbReference type="InterPro" id="IPR017455">
    <property type="entry name" value="Znf_FYVE-rel"/>
</dbReference>
<organism evidence="13 14">
    <name type="scientific">Anaeramoeba flamelloides</name>
    <dbReference type="NCBI Taxonomy" id="1746091"/>
    <lineage>
        <taxon>Eukaryota</taxon>
        <taxon>Metamonada</taxon>
        <taxon>Anaeramoebidae</taxon>
        <taxon>Anaeramoeba</taxon>
    </lineage>
</organism>
<dbReference type="PROSITE" id="PS50178">
    <property type="entry name" value="ZF_FYVE"/>
    <property type="match status" value="1"/>
</dbReference>
<dbReference type="InterPro" id="IPR051092">
    <property type="entry name" value="FYVE_RhoGEF_PH"/>
</dbReference>
<dbReference type="SMART" id="SM00233">
    <property type="entry name" value="PH"/>
    <property type="match status" value="1"/>
</dbReference>
<reference evidence="13" key="1">
    <citation type="submission" date="2022-08" db="EMBL/GenBank/DDBJ databases">
        <title>Novel sulfate-reducing endosymbionts in the free-living metamonad Anaeramoeba.</title>
        <authorList>
            <person name="Jerlstrom-Hultqvist J."/>
            <person name="Cepicka I."/>
            <person name="Gallot-Lavallee L."/>
            <person name="Salas-Leiva D."/>
            <person name="Curtis B.A."/>
            <person name="Zahonova K."/>
            <person name="Pipaliya S."/>
            <person name="Dacks J."/>
            <person name="Roger A.J."/>
        </authorList>
    </citation>
    <scope>NUCLEOTIDE SEQUENCE</scope>
    <source>
        <strain evidence="13">Schooner1</strain>
    </source>
</reference>
<dbReference type="InterPro" id="IPR035899">
    <property type="entry name" value="DBL_dom_sf"/>
</dbReference>
<feature type="domain" description="DH" evidence="11">
    <location>
        <begin position="234"/>
        <end position="420"/>
    </location>
</feature>
<dbReference type="PROSITE" id="PS50003">
    <property type="entry name" value="PH_DOMAIN"/>
    <property type="match status" value="1"/>
</dbReference>
<feature type="compositionally biased region" description="Acidic residues" evidence="9">
    <location>
        <begin position="761"/>
        <end position="771"/>
    </location>
</feature>
<feature type="domain" description="PH" evidence="10">
    <location>
        <begin position="451"/>
        <end position="545"/>
    </location>
</feature>
<comment type="subcellular location">
    <subcellularLocation>
        <location evidence="1">Cytoplasm</location>
        <location evidence="1">Cytoskeleton</location>
    </subcellularLocation>
</comment>
<evidence type="ECO:0000259" key="10">
    <source>
        <dbReference type="PROSITE" id="PS50003"/>
    </source>
</evidence>
<dbReference type="InterPro" id="IPR000219">
    <property type="entry name" value="DH_dom"/>
</dbReference>
<keyword evidence="14" id="KW-1185">Reference proteome</keyword>
<evidence type="ECO:0000313" key="13">
    <source>
        <dbReference type="EMBL" id="KAJ6230071.1"/>
    </source>
</evidence>
<accession>A0ABQ8XC74</accession>
<dbReference type="SUPFAM" id="SSF57903">
    <property type="entry name" value="FYVE/PHD zinc finger"/>
    <property type="match status" value="1"/>
</dbReference>
<feature type="compositionally biased region" description="Basic and acidic residues" evidence="9">
    <location>
        <begin position="58"/>
        <end position="102"/>
    </location>
</feature>
<dbReference type="SMART" id="SM00064">
    <property type="entry name" value="FYVE"/>
    <property type="match status" value="1"/>
</dbReference>
<dbReference type="Pfam" id="PF01363">
    <property type="entry name" value="FYVE"/>
    <property type="match status" value="1"/>
</dbReference>
<dbReference type="InterPro" id="IPR013083">
    <property type="entry name" value="Znf_RING/FYVE/PHD"/>
</dbReference>
<dbReference type="PROSITE" id="PS50010">
    <property type="entry name" value="DH_2"/>
    <property type="match status" value="1"/>
</dbReference>
<dbReference type="Gene3D" id="1.20.900.10">
    <property type="entry name" value="Dbl homology (DH) domain"/>
    <property type="match status" value="1"/>
</dbReference>
<name>A0ABQ8XC74_9EUKA</name>
<evidence type="ECO:0000259" key="12">
    <source>
        <dbReference type="PROSITE" id="PS50178"/>
    </source>
</evidence>
<evidence type="ECO:0000256" key="1">
    <source>
        <dbReference type="ARBA" id="ARBA00004245"/>
    </source>
</evidence>
<feature type="compositionally biased region" description="Basic residues" evidence="9">
    <location>
        <begin position="42"/>
        <end position="52"/>
    </location>
</feature>
<evidence type="ECO:0000256" key="3">
    <source>
        <dbReference type="ARBA" id="ARBA00022658"/>
    </source>
</evidence>
<dbReference type="Pfam" id="PF00621">
    <property type="entry name" value="RhoGEF"/>
    <property type="match status" value="1"/>
</dbReference>
<dbReference type="InterPro" id="IPR000306">
    <property type="entry name" value="Znf_FYVE"/>
</dbReference>
<dbReference type="PANTHER" id="PTHR12673:SF159">
    <property type="entry name" value="LD03170P"/>
    <property type="match status" value="1"/>
</dbReference>
<evidence type="ECO:0000256" key="2">
    <source>
        <dbReference type="ARBA" id="ARBA00022490"/>
    </source>
</evidence>
<dbReference type="Gene3D" id="2.30.29.30">
    <property type="entry name" value="Pleckstrin-homology domain (PH domain)/Phosphotyrosine-binding domain (PTB)"/>
    <property type="match status" value="1"/>
</dbReference>
<dbReference type="InterPro" id="IPR011993">
    <property type="entry name" value="PH-like_dom_sf"/>
</dbReference>
<keyword evidence="3" id="KW-0344">Guanine-nucleotide releasing factor</keyword>
<evidence type="ECO:0000256" key="8">
    <source>
        <dbReference type="PROSITE-ProRule" id="PRU00091"/>
    </source>
</evidence>
<dbReference type="Pfam" id="PF00169">
    <property type="entry name" value="PH"/>
    <property type="match status" value="1"/>
</dbReference>
<dbReference type="CDD" id="cd00160">
    <property type="entry name" value="RhoGEF"/>
    <property type="match status" value="1"/>
</dbReference>
<evidence type="ECO:0000313" key="14">
    <source>
        <dbReference type="Proteomes" id="UP001150062"/>
    </source>
</evidence>
<keyword evidence="2" id="KW-0963">Cytoplasm</keyword>